<dbReference type="Pfam" id="PF09531">
    <property type="entry name" value="Ndc1_Nup"/>
    <property type="match status" value="1"/>
</dbReference>
<keyword evidence="3" id="KW-1185">Reference proteome</keyword>
<accession>A0ABM1PP55</accession>
<feature type="transmembrane region" description="Helical" evidence="2">
    <location>
        <begin position="64"/>
        <end position="89"/>
    </location>
</feature>
<evidence type="ECO:0000313" key="4">
    <source>
        <dbReference type="RefSeq" id="XP_017868991.1"/>
    </source>
</evidence>
<name>A0ABM1PP55_DROAR</name>
<dbReference type="InterPro" id="IPR019049">
    <property type="entry name" value="Nucleoporin_prot_Ndc1/Nup"/>
</dbReference>
<feature type="transmembrane region" description="Helical" evidence="2">
    <location>
        <begin position="110"/>
        <end position="132"/>
    </location>
</feature>
<evidence type="ECO:0000313" key="3">
    <source>
        <dbReference type="Proteomes" id="UP000694904"/>
    </source>
</evidence>
<feature type="region of interest" description="Disordered" evidence="1">
    <location>
        <begin position="380"/>
        <end position="399"/>
    </location>
</feature>
<proteinExistence type="predicted"/>
<dbReference type="Proteomes" id="UP000694904">
    <property type="component" value="Chromosome 5"/>
</dbReference>
<organism evidence="3 4">
    <name type="scientific">Drosophila arizonae</name>
    <name type="common">Fruit fly</name>
    <dbReference type="NCBI Taxonomy" id="7263"/>
    <lineage>
        <taxon>Eukaryota</taxon>
        <taxon>Metazoa</taxon>
        <taxon>Ecdysozoa</taxon>
        <taxon>Arthropoda</taxon>
        <taxon>Hexapoda</taxon>
        <taxon>Insecta</taxon>
        <taxon>Pterygota</taxon>
        <taxon>Neoptera</taxon>
        <taxon>Endopterygota</taxon>
        <taxon>Diptera</taxon>
        <taxon>Brachycera</taxon>
        <taxon>Muscomorpha</taxon>
        <taxon>Ephydroidea</taxon>
        <taxon>Drosophilidae</taxon>
        <taxon>Drosophila</taxon>
    </lineage>
</organism>
<gene>
    <name evidence="4" type="primary">LOC108617656</name>
</gene>
<reference evidence="4" key="3">
    <citation type="submission" date="2025-08" db="UniProtKB">
        <authorList>
            <consortium name="RefSeq"/>
        </authorList>
    </citation>
    <scope>IDENTIFICATION</scope>
    <source>
        <tissue evidence="4">Whole organism</tissue>
    </source>
</reference>
<reference evidence="3" key="2">
    <citation type="journal article" date="2016" name="G3 (Bethesda)">
        <title>Genome Evolution in Three Species of Cactophilic Drosophila.</title>
        <authorList>
            <person name="Sanchez-Flores A."/>
            <person name="Penazola F."/>
            <person name="Carpinteyro-Ponce J."/>
            <person name="Nazario-Yepiz N."/>
            <person name="Abreu-Goodger C."/>
            <person name="Machado C.A."/>
            <person name="Markow T.A."/>
        </authorList>
    </citation>
    <scope>NUCLEOTIDE SEQUENCE [LARGE SCALE GENOMIC DNA]</scope>
</reference>
<keyword evidence="2" id="KW-0472">Membrane</keyword>
<sequence>MPNILPYELNAPDSRLARLLLNRYLFATWLCYLTEYQLLTFFVIYQRIGLSNPVNWLLEWLDQILFSFRAVARIQVLGIHMVAYSLLLIRLHEQLPSCHNWRLQRLQEELLIKLCLLAILMSLGYWSSWFYLKYMVDLNADVDVSFIGHYLRKNGVLCGLVYFLTEHLRFGNEVWPLPLIRLETATWQWLYCHHFDLGRTLPRSLLYTIGFAALFWPNMSGDHSASCQLLCLSSCMVTLITVKLNAIKCIFSTVMHEELPLTFQKQQELPSLQSQQAQDRGLPMCLALRADNQLHGFRLQAARDFYMIASAPGYELSELFQLWGILRKRPKNWRALRNALMSNITQFTQLLNECLARQTQPKPKQQSTRCHPNMRLLAPPAPAPSHWSRRCESEEQGPEPQKIPFLSLLEKLQQQLRNCQLSEQVQWFCNCLPVDAKQLMRTDKEDCEVCVGRPLAWLIPGLVSICVRSLKEDKHGSLQQDLAMIFYALIGLEKQIADLLELLERRQQEPCHTLSVLSETLRLSVNKLVYHFNEYLNFILEDELLVDSLRNRL</sequence>
<evidence type="ECO:0000256" key="2">
    <source>
        <dbReference type="SAM" id="Phobius"/>
    </source>
</evidence>
<keyword evidence="2" id="KW-1133">Transmembrane helix</keyword>
<feature type="transmembrane region" description="Helical" evidence="2">
    <location>
        <begin position="24"/>
        <end position="44"/>
    </location>
</feature>
<keyword evidence="2" id="KW-0812">Transmembrane</keyword>
<reference evidence="3" key="1">
    <citation type="journal article" date="1997" name="Nucleic Acids Res.">
        <title>tRNAscan-SE: a program for improved detection of transfer RNA genes in genomic sequence.</title>
        <authorList>
            <person name="Lowe T.M."/>
            <person name="Eddy S.R."/>
        </authorList>
    </citation>
    <scope>NUCLEOTIDE SEQUENCE [LARGE SCALE GENOMIC DNA]</scope>
</reference>
<protein>
    <submittedName>
        <fullName evidence="4">Nucleoporin Ndc1</fullName>
    </submittedName>
</protein>
<dbReference type="RefSeq" id="XP_017868991.1">
    <property type="nucleotide sequence ID" value="XM_018013502.1"/>
</dbReference>
<dbReference type="GeneID" id="108617656"/>
<evidence type="ECO:0000256" key="1">
    <source>
        <dbReference type="SAM" id="MobiDB-lite"/>
    </source>
</evidence>